<dbReference type="EMBL" id="WNWM01000002">
    <property type="protein sequence ID" value="MUI12325.1"/>
    <property type="molecule type" value="Genomic_DNA"/>
</dbReference>
<evidence type="ECO:0000313" key="2">
    <source>
        <dbReference type="Proteomes" id="UP000431684"/>
    </source>
</evidence>
<reference evidence="1 2" key="1">
    <citation type="submission" date="2019-11" db="EMBL/GenBank/DDBJ databases">
        <title>Draft Genome Sequences of Six Type Strains of the Genus Massilia.</title>
        <authorList>
            <person name="Miess H."/>
            <person name="Frediansyah A."/>
            <person name="Goeker M."/>
            <person name="Gross H."/>
        </authorList>
    </citation>
    <scope>NUCLEOTIDE SEQUENCE [LARGE SCALE GENOMIC DNA]</scope>
    <source>
        <strain evidence="1 2">DSM 17513</strain>
    </source>
</reference>
<evidence type="ECO:0000313" key="1">
    <source>
        <dbReference type="EMBL" id="MUI12325.1"/>
    </source>
</evidence>
<organism evidence="1 2">
    <name type="scientific">Pseudoduganella dura</name>
    <dbReference type="NCBI Taxonomy" id="321982"/>
    <lineage>
        <taxon>Bacteria</taxon>
        <taxon>Pseudomonadati</taxon>
        <taxon>Pseudomonadota</taxon>
        <taxon>Betaproteobacteria</taxon>
        <taxon>Burkholderiales</taxon>
        <taxon>Oxalobacteraceae</taxon>
        <taxon>Telluria group</taxon>
        <taxon>Pseudoduganella</taxon>
    </lineage>
</organism>
<dbReference type="Proteomes" id="UP000431684">
    <property type="component" value="Unassembled WGS sequence"/>
</dbReference>
<dbReference type="NCBIfam" id="NF042415">
    <property type="entry name" value="STY0301_fam"/>
    <property type="match status" value="1"/>
</dbReference>
<keyword evidence="2" id="KW-1185">Reference proteome</keyword>
<dbReference type="AlphaFoldDB" id="A0A6I3XKT3"/>
<sequence>MLAAAALLSIAPHAAALDRLVTCPTELQPQAIRITAAAGWVPRIEAPLKLYAAGMSAGPPGSSQTRPGKEIHKDKELVSTSYGFAPDARPNHVWLDCTYGEGGEISISRRLDERTRECTITMFKPVPGEPRKIEMKCS</sequence>
<proteinExistence type="predicted"/>
<dbReference type="RefSeq" id="WP_155708291.1">
    <property type="nucleotide sequence ID" value="NZ_BMWU01000021.1"/>
</dbReference>
<accession>A0A6I3XKT3</accession>
<gene>
    <name evidence="1" type="ORF">GJV26_07560</name>
</gene>
<protein>
    <submittedName>
        <fullName evidence="1">Uncharacterized protein</fullName>
    </submittedName>
</protein>
<name>A0A6I3XKT3_9BURK</name>
<dbReference type="InterPro" id="IPR049973">
    <property type="entry name" value="STY0301-like"/>
</dbReference>
<dbReference type="OrthoDB" id="8812558at2"/>
<comment type="caution">
    <text evidence="1">The sequence shown here is derived from an EMBL/GenBank/DDBJ whole genome shotgun (WGS) entry which is preliminary data.</text>
</comment>